<feature type="domain" description="Major facilitator superfamily (MFS) profile" evidence="4">
    <location>
        <begin position="24"/>
        <end position="459"/>
    </location>
</feature>
<feature type="transmembrane region" description="Helical" evidence="3">
    <location>
        <begin position="371"/>
        <end position="392"/>
    </location>
</feature>
<dbReference type="GO" id="GO:0008028">
    <property type="term" value="F:monocarboxylic acid transmembrane transporter activity"/>
    <property type="evidence" value="ECO:0007669"/>
    <property type="project" value="TreeGrafter"/>
</dbReference>
<dbReference type="InterPro" id="IPR020846">
    <property type="entry name" value="MFS_dom"/>
</dbReference>
<feature type="transmembrane region" description="Helical" evidence="3">
    <location>
        <begin position="90"/>
        <end position="108"/>
    </location>
</feature>
<accession>A0A914B623</accession>
<keyword evidence="3" id="KW-0812">Transmembrane</keyword>
<evidence type="ECO:0000256" key="1">
    <source>
        <dbReference type="ARBA" id="ARBA00004141"/>
    </source>
</evidence>
<feature type="transmembrane region" description="Helical" evidence="3">
    <location>
        <begin position="438"/>
        <end position="461"/>
    </location>
</feature>
<protein>
    <recommendedName>
        <fullName evidence="4">Major facilitator superfamily (MFS) profile domain-containing protein</fullName>
    </recommendedName>
</protein>
<dbReference type="PROSITE" id="PS50850">
    <property type="entry name" value="MFS"/>
    <property type="match status" value="1"/>
</dbReference>
<dbReference type="Gene3D" id="1.20.1250.20">
    <property type="entry name" value="MFS general substrate transporter like domains"/>
    <property type="match status" value="1"/>
</dbReference>
<dbReference type="OrthoDB" id="6499973at2759"/>
<feature type="transmembrane region" description="Helical" evidence="3">
    <location>
        <begin position="277"/>
        <end position="302"/>
    </location>
</feature>
<dbReference type="PANTHER" id="PTHR11360">
    <property type="entry name" value="MONOCARBOXYLATE TRANSPORTER"/>
    <property type="match status" value="1"/>
</dbReference>
<evidence type="ECO:0000313" key="5">
    <source>
        <dbReference type="EnsemblMetazoa" id="XP_038071563.1"/>
    </source>
</evidence>
<dbReference type="Pfam" id="PF07690">
    <property type="entry name" value="MFS_1"/>
    <property type="match status" value="1"/>
</dbReference>
<feature type="transmembrane region" description="Helical" evidence="3">
    <location>
        <begin position="114"/>
        <end position="134"/>
    </location>
</feature>
<dbReference type="SUPFAM" id="SSF103473">
    <property type="entry name" value="MFS general substrate transporter"/>
    <property type="match status" value="1"/>
</dbReference>
<dbReference type="EnsemblMetazoa" id="XM_038215634.1">
    <property type="protein sequence ID" value="XP_038071562.1"/>
    <property type="gene ID" value="LOC119740364"/>
</dbReference>
<proteinExistence type="predicted"/>
<dbReference type="InterPro" id="IPR050327">
    <property type="entry name" value="Proton-linked_MCT"/>
</dbReference>
<dbReference type="Proteomes" id="UP000887568">
    <property type="component" value="Unplaced"/>
</dbReference>
<dbReference type="GeneID" id="119740364"/>
<dbReference type="InterPro" id="IPR011701">
    <property type="entry name" value="MFS"/>
</dbReference>
<dbReference type="GO" id="GO:0016020">
    <property type="term" value="C:membrane"/>
    <property type="evidence" value="ECO:0007669"/>
    <property type="project" value="UniProtKB-SubCell"/>
</dbReference>
<feature type="transmembrane region" description="Helical" evidence="3">
    <location>
        <begin position="314"/>
        <end position="333"/>
    </location>
</feature>
<feature type="compositionally biased region" description="Polar residues" evidence="2">
    <location>
        <begin position="222"/>
        <end position="239"/>
    </location>
</feature>
<name>A0A914B623_PATMI</name>
<feature type="transmembrane region" description="Helical" evidence="3">
    <location>
        <begin position="345"/>
        <end position="365"/>
    </location>
</feature>
<feature type="transmembrane region" description="Helical" evidence="3">
    <location>
        <begin position="404"/>
        <end position="426"/>
    </location>
</feature>
<evidence type="ECO:0000259" key="4">
    <source>
        <dbReference type="PROSITE" id="PS50850"/>
    </source>
</evidence>
<dbReference type="PANTHER" id="PTHR11360:SF303">
    <property type="entry name" value="MAJOR FACILITATOR SUPERFAMILY (MFS) PROFILE DOMAIN-CONTAINING PROTEIN"/>
    <property type="match status" value="1"/>
</dbReference>
<dbReference type="InterPro" id="IPR036259">
    <property type="entry name" value="MFS_trans_sf"/>
</dbReference>
<keyword evidence="3" id="KW-1133">Transmembrane helix</keyword>
<reference evidence="5" key="1">
    <citation type="submission" date="2022-11" db="UniProtKB">
        <authorList>
            <consortium name="EnsemblMetazoa"/>
        </authorList>
    </citation>
    <scope>IDENTIFICATION</scope>
</reference>
<evidence type="ECO:0000313" key="6">
    <source>
        <dbReference type="Proteomes" id="UP000887568"/>
    </source>
</evidence>
<keyword evidence="3" id="KW-0472">Membrane</keyword>
<feature type="transmembrane region" description="Helical" evidence="3">
    <location>
        <begin position="177"/>
        <end position="197"/>
    </location>
</feature>
<dbReference type="RefSeq" id="XP_038071563.1">
    <property type="nucleotide sequence ID" value="XM_038215635.1"/>
</dbReference>
<sequence>MADTPPTMSTARRRENVDGGWAYLILLAAYGYFFVFAGIGKSLGVLLPTLTEQFDTQTWLLGAIISIIMLIKDISAVPSALLSTKLPVRWILIASSIVACCGIIGASLAQTITQFAVCMSVLSGLGFGFCSPLMQTLVGHYFHKKYACANGFATAGMPLGVMAMAPLTQLLLDVYGWRGALLILGGISLNLVALTLLTRPLVSHKASTDVESASSDLRRMSTEGQQRSARLLEQGNTGEQQRRRSSIRSLVVRPAAIISSGGKQFAKASDLSLFKEFSFVVVVIVCCIVRFTKTAWIIYFVPHAIDMGFGKYEASLFVTVNSVGNLLGKIVHGPLIDRKVVTRKVLLIISTTASAAALFLDRFMVTVPSMIVGQLVLGMGVGIAASLFVIVIRKVAGIKRLANSLAWASVASGLMRLLAGFVPGWIYDQTNSYNDVFLVVACVTIVCPVVVIAEAAVYKFCRKKAPLDARWEGVISDDDN</sequence>
<evidence type="ECO:0000256" key="2">
    <source>
        <dbReference type="SAM" id="MobiDB-lite"/>
    </source>
</evidence>
<organism evidence="5 6">
    <name type="scientific">Patiria miniata</name>
    <name type="common">Bat star</name>
    <name type="synonym">Asterina miniata</name>
    <dbReference type="NCBI Taxonomy" id="46514"/>
    <lineage>
        <taxon>Eukaryota</taxon>
        <taxon>Metazoa</taxon>
        <taxon>Echinodermata</taxon>
        <taxon>Eleutherozoa</taxon>
        <taxon>Asterozoa</taxon>
        <taxon>Asteroidea</taxon>
        <taxon>Valvatacea</taxon>
        <taxon>Valvatida</taxon>
        <taxon>Asterinidae</taxon>
        <taxon>Patiria</taxon>
    </lineage>
</organism>
<feature type="transmembrane region" description="Helical" evidence="3">
    <location>
        <begin position="21"/>
        <end position="39"/>
    </location>
</feature>
<feature type="region of interest" description="Disordered" evidence="2">
    <location>
        <begin position="212"/>
        <end position="247"/>
    </location>
</feature>
<feature type="transmembrane region" description="Helical" evidence="3">
    <location>
        <begin position="59"/>
        <end position="83"/>
    </location>
</feature>
<dbReference type="AlphaFoldDB" id="A0A914B623"/>
<dbReference type="OMA" id="MAMIMIG"/>
<dbReference type="RefSeq" id="XP_038071562.1">
    <property type="nucleotide sequence ID" value="XM_038215634.1"/>
</dbReference>
<dbReference type="EnsemblMetazoa" id="XM_038215635.1">
    <property type="protein sequence ID" value="XP_038071563.1"/>
    <property type="gene ID" value="LOC119740364"/>
</dbReference>
<keyword evidence="6" id="KW-1185">Reference proteome</keyword>
<feature type="transmembrane region" description="Helical" evidence="3">
    <location>
        <begin position="146"/>
        <end position="165"/>
    </location>
</feature>
<evidence type="ECO:0000256" key="3">
    <source>
        <dbReference type="SAM" id="Phobius"/>
    </source>
</evidence>
<comment type="subcellular location">
    <subcellularLocation>
        <location evidence="1">Membrane</location>
        <topology evidence="1">Multi-pass membrane protein</topology>
    </subcellularLocation>
</comment>